<keyword evidence="2" id="KW-1185">Reference proteome</keyword>
<dbReference type="InterPro" id="IPR023157">
    <property type="entry name" value="AGR-C-984p-like_sf"/>
</dbReference>
<dbReference type="InterPro" id="IPR010626">
    <property type="entry name" value="DUF1217"/>
</dbReference>
<sequence>MSISGIASAAVPQYLTMVRDETTSVDNYVKETPTVQREIAAFQKSARSINSAQDLLNNYGSLKVVLGSFGLSSLIDQKAVVKQLLTQDPTSPKSLAKSSGNASWLKLATAFSSWSPSPLSSSDTVNTMSTSYLTSQFETHADDETPGLGTALYFTRSMTSKTSLAGIMSDPKLLKVVETVSGFDPTQFGALDYDQQVRLLQPKVDLKDFSTADGIKRYAERYLATLQIHPDTTTKPATLLSLYGANGENQGILSLFTSSSTSSTGSLFSALT</sequence>
<protein>
    <submittedName>
        <fullName evidence="1">DUF1217 domain-containing protein</fullName>
    </submittedName>
</protein>
<dbReference type="AlphaFoldDB" id="A0AA35UGM0"/>
<reference evidence="1" key="1">
    <citation type="submission" date="2023-03" db="EMBL/GenBank/DDBJ databases">
        <authorList>
            <person name="Cleenwerck I."/>
        </authorList>
    </citation>
    <scope>NUCLEOTIDE SEQUENCE</scope>
    <source>
        <strain evidence="1">LMG 32879</strain>
    </source>
</reference>
<proteinExistence type="predicted"/>
<dbReference type="Proteomes" id="UP001176960">
    <property type="component" value="Unassembled WGS sequence"/>
</dbReference>
<gene>
    <name evidence="1" type="ORF">LMG32879_000434</name>
</gene>
<accession>A0AA35UGM0</accession>
<evidence type="ECO:0000313" key="1">
    <source>
        <dbReference type="EMBL" id="CAI9119616.1"/>
    </source>
</evidence>
<dbReference type="RefSeq" id="WP_289841680.1">
    <property type="nucleotide sequence ID" value="NZ_CATKSH010000002.1"/>
</dbReference>
<dbReference type="EMBL" id="CATKSH010000002">
    <property type="protein sequence ID" value="CAI9119616.1"/>
    <property type="molecule type" value="Genomic_DNA"/>
</dbReference>
<evidence type="ECO:0000313" key="2">
    <source>
        <dbReference type="Proteomes" id="UP001176960"/>
    </source>
</evidence>
<dbReference type="SUPFAM" id="SSF158837">
    <property type="entry name" value="AGR C 984p-like"/>
    <property type="match status" value="1"/>
</dbReference>
<comment type="caution">
    <text evidence="1">The sequence shown here is derived from an EMBL/GenBank/DDBJ whole genome shotgun (WGS) entry which is preliminary data.</text>
</comment>
<dbReference type="Pfam" id="PF06748">
    <property type="entry name" value="DUF1217"/>
    <property type="match status" value="1"/>
</dbReference>
<organism evidence="1 2">
    <name type="scientific">Brytella acorum</name>
    <dbReference type="NCBI Taxonomy" id="2959299"/>
    <lineage>
        <taxon>Bacteria</taxon>
        <taxon>Pseudomonadati</taxon>
        <taxon>Pseudomonadota</taxon>
        <taxon>Alphaproteobacteria</taxon>
        <taxon>Acetobacterales</taxon>
        <taxon>Acetobacteraceae</taxon>
        <taxon>Brytella</taxon>
    </lineage>
</organism>
<name>A0AA35UGM0_9PROT</name>
<dbReference type="Gene3D" id="1.10.3700.10">
    <property type="entry name" value="AGR C 984p-like"/>
    <property type="match status" value="1"/>
</dbReference>